<keyword evidence="2" id="KW-1185">Reference proteome</keyword>
<evidence type="ECO:0000313" key="2">
    <source>
        <dbReference type="Proteomes" id="UP001153076"/>
    </source>
</evidence>
<dbReference type="EMBL" id="JAKOGI010003326">
    <property type="protein sequence ID" value="KAJ8420590.1"/>
    <property type="molecule type" value="Genomic_DNA"/>
</dbReference>
<evidence type="ECO:0000313" key="1">
    <source>
        <dbReference type="EMBL" id="KAJ8420590.1"/>
    </source>
</evidence>
<accession>A0A9Q1JJM9</accession>
<gene>
    <name evidence="1" type="ORF">Cgig2_032288</name>
</gene>
<organism evidence="1 2">
    <name type="scientific">Carnegiea gigantea</name>
    <dbReference type="NCBI Taxonomy" id="171969"/>
    <lineage>
        <taxon>Eukaryota</taxon>
        <taxon>Viridiplantae</taxon>
        <taxon>Streptophyta</taxon>
        <taxon>Embryophyta</taxon>
        <taxon>Tracheophyta</taxon>
        <taxon>Spermatophyta</taxon>
        <taxon>Magnoliopsida</taxon>
        <taxon>eudicotyledons</taxon>
        <taxon>Gunneridae</taxon>
        <taxon>Pentapetalae</taxon>
        <taxon>Caryophyllales</taxon>
        <taxon>Cactineae</taxon>
        <taxon>Cactaceae</taxon>
        <taxon>Cactoideae</taxon>
        <taxon>Echinocereeae</taxon>
        <taxon>Carnegiea</taxon>
    </lineage>
</organism>
<dbReference type="AlphaFoldDB" id="A0A9Q1JJM9"/>
<dbReference type="Proteomes" id="UP001153076">
    <property type="component" value="Unassembled WGS sequence"/>
</dbReference>
<name>A0A9Q1JJM9_9CARY</name>
<protein>
    <submittedName>
        <fullName evidence="1">Uncharacterized protein</fullName>
    </submittedName>
</protein>
<sequence length="186" mass="21314">MEGHAMKTATGRREWMLSRIARQPQEDLYHHVGLFEDAQTPWKRNHPSGTPRSGLWGIRSEPVGMIRLPLHFGDKAKARNLEHPAASGVFDRARTRRPPSSDKKQWIVLPPSTEALVIHTLALADPVRSRLKAIDDIEKIPLDERRLDRTVQLGLEMEAATRRSLVNLLEDYRHAFVFGPEEMPRH</sequence>
<proteinExistence type="predicted"/>
<reference evidence="1" key="1">
    <citation type="submission" date="2022-04" db="EMBL/GenBank/DDBJ databases">
        <title>Carnegiea gigantea Genome sequencing and assembly v2.</title>
        <authorList>
            <person name="Copetti D."/>
            <person name="Sanderson M.J."/>
            <person name="Burquez A."/>
            <person name="Wojciechowski M.F."/>
        </authorList>
    </citation>
    <scope>NUCLEOTIDE SEQUENCE</scope>
    <source>
        <strain evidence="1">SGP5-SGP5p</strain>
        <tissue evidence="1">Aerial part</tissue>
    </source>
</reference>
<comment type="caution">
    <text evidence="1">The sequence shown here is derived from an EMBL/GenBank/DDBJ whole genome shotgun (WGS) entry which is preliminary data.</text>
</comment>